<reference evidence="1" key="1">
    <citation type="journal article" date="2013" name="J. Plant Res.">
        <title>Effect of fungi and light on seed germination of three Opuntia species from semiarid lands of central Mexico.</title>
        <authorList>
            <person name="Delgado-Sanchez P."/>
            <person name="Jimenez-Bremont J.F."/>
            <person name="Guerrero-Gonzalez Mde L."/>
            <person name="Flores J."/>
        </authorList>
    </citation>
    <scope>NUCLEOTIDE SEQUENCE</scope>
    <source>
        <tissue evidence="1">Cladode</tissue>
    </source>
</reference>
<protein>
    <submittedName>
        <fullName evidence="1">Uncharacterized protein</fullName>
    </submittedName>
</protein>
<sequence>MSVNAPNPFLGFYACQPEKHISQWEAQYLISRAQSNSSTTFPGMTLLSFASWASLTCTIGNVFSTGTFSLPSSASRRISCKPSGSALMYVHQYSDPRIDVIY</sequence>
<proteinExistence type="predicted"/>
<dbReference type="AlphaFoldDB" id="A0A7C9ESV0"/>
<evidence type="ECO:0000313" key="1">
    <source>
        <dbReference type="EMBL" id="MBA4673946.1"/>
    </source>
</evidence>
<reference evidence="1" key="2">
    <citation type="submission" date="2020-07" db="EMBL/GenBank/DDBJ databases">
        <authorList>
            <person name="Vera ALvarez R."/>
            <person name="Arias-Moreno D.M."/>
            <person name="Jimenez-Jacinto V."/>
            <person name="Jimenez-Bremont J.F."/>
            <person name="Swaminathan K."/>
            <person name="Moose S.P."/>
            <person name="Guerrero-Gonzalez M.L."/>
            <person name="Marino-Ramirez L."/>
            <person name="Landsman D."/>
            <person name="Rodriguez-Kessler M."/>
            <person name="Delgado-Sanchez P."/>
        </authorList>
    </citation>
    <scope>NUCLEOTIDE SEQUENCE</scope>
    <source>
        <tissue evidence="1">Cladode</tissue>
    </source>
</reference>
<accession>A0A7C9ESV0</accession>
<dbReference type="EMBL" id="GISG01261209">
    <property type="protein sequence ID" value="MBA4673945.1"/>
    <property type="molecule type" value="Transcribed_RNA"/>
</dbReference>
<dbReference type="EMBL" id="GISG01261210">
    <property type="protein sequence ID" value="MBA4673946.1"/>
    <property type="molecule type" value="Transcribed_RNA"/>
</dbReference>
<name>A0A7C9ESV0_OPUST</name>
<organism evidence="1">
    <name type="scientific">Opuntia streptacantha</name>
    <name type="common">Prickly pear cactus</name>
    <name type="synonym">Opuntia cardona</name>
    <dbReference type="NCBI Taxonomy" id="393608"/>
    <lineage>
        <taxon>Eukaryota</taxon>
        <taxon>Viridiplantae</taxon>
        <taxon>Streptophyta</taxon>
        <taxon>Embryophyta</taxon>
        <taxon>Tracheophyta</taxon>
        <taxon>Spermatophyta</taxon>
        <taxon>Magnoliopsida</taxon>
        <taxon>eudicotyledons</taxon>
        <taxon>Gunneridae</taxon>
        <taxon>Pentapetalae</taxon>
        <taxon>Caryophyllales</taxon>
        <taxon>Cactineae</taxon>
        <taxon>Cactaceae</taxon>
        <taxon>Opuntioideae</taxon>
        <taxon>Opuntia</taxon>
    </lineage>
</organism>